<reference evidence="1 2" key="1">
    <citation type="submission" date="2018-10" db="EMBL/GenBank/DDBJ databases">
        <title>Sequencing the genomes of 1000 actinobacteria strains.</title>
        <authorList>
            <person name="Klenk H.-P."/>
        </authorList>
    </citation>
    <scope>NUCLEOTIDE SEQUENCE [LARGE SCALE GENOMIC DNA]</scope>
    <source>
        <strain evidence="1 2">DSM 43911</strain>
    </source>
</reference>
<proteinExistence type="predicted"/>
<evidence type="ECO:0000313" key="2">
    <source>
        <dbReference type="Proteomes" id="UP000272729"/>
    </source>
</evidence>
<dbReference type="OrthoDB" id="3683006at2"/>
<keyword evidence="2" id="KW-1185">Reference proteome</keyword>
<sequence>MALSPKYSVYHSAVLDADADEVWAKVRDIMVLLDIVFGEGVENAHWTHGGSAKKVPSTFEFTLLPNHDLAVEEVVGRSETERSLTYRSVGQVLFIVDYVATYRVRPVTNEPGRSFIEWEREFRVVPDAPAGFLDDLEALLVQEIATVKAHFAA</sequence>
<comment type="caution">
    <text evidence="1">The sequence shown here is derived from an EMBL/GenBank/DDBJ whole genome shotgun (WGS) entry which is preliminary data.</text>
</comment>
<dbReference type="RefSeq" id="WP_121220758.1">
    <property type="nucleotide sequence ID" value="NZ_JBIUBA010000002.1"/>
</dbReference>
<name>A0A495X5Q2_9PSEU</name>
<dbReference type="Gene3D" id="3.30.530.20">
    <property type="match status" value="1"/>
</dbReference>
<dbReference type="InterPro" id="IPR023393">
    <property type="entry name" value="START-like_dom_sf"/>
</dbReference>
<dbReference type="InterPro" id="IPR019587">
    <property type="entry name" value="Polyketide_cyclase/dehydratase"/>
</dbReference>
<evidence type="ECO:0000313" key="1">
    <source>
        <dbReference type="EMBL" id="RKT69197.1"/>
    </source>
</evidence>
<organism evidence="1 2">
    <name type="scientific">Saccharothrix variisporea</name>
    <dbReference type="NCBI Taxonomy" id="543527"/>
    <lineage>
        <taxon>Bacteria</taxon>
        <taxon>Bacillati</taxon>
        <taxon>Actinomycetota</taxon>
        <taxon>Actinomycetes</taxon>
        <taxon>Pseudonocardiales</taxon>
        <taxon>Pseudonocardiaceae</taxon>
        <taxon>Saccharothrix</taxon>
    </lineage>
</organism>
<dbReference type="EMBL" id="RBXR01000001">
    <property type="protein sequence ID" value="RKT69197.1"/>
    <property type="molecule type" value="Genomic_DNA"/>
</dbReference>
<dbReference type="Pfam" id="PF10604">
    <property type="entry name" value="Polyketide_cyc2"/>
    <property type="match status" value="1"/>
</dbReference>
<dbReference type="CDD" id="cd07821">
    <property type="entry name" value="PYR_PYL_RCAR_like"/>
    <property type="match status" value="1"/>
</dbReference>
<accession>A0A495X5Q2</accession>
<protein>
    <submittedName>
        <fullName evidence="1">Polyketide cyclase/dehydrase/lipid transport protein</fullName>
    </submittedName>
</protein>
<dbReference type="AlphaFoldDB" id="A0A495X5Q2"/>
<dbReference type="SUPFAM" id="SSF55961">
    <property type="entry name" value="Bet v1-like"/>
    <property type="match status" value="1"/>
</dbReference>
<dbReference type="Proteomes" id="UP000272729">
    <property type="component" value="Unassembled WGS sequence"/>
</dbReference>
<gene>
    <name evidence="1" type="ORF">DFJ66_2393</name>
</gene>